<dbReference type="EMBL" id="AP025730">
    <property type="protein sequence ID" value="BDI07470.1"/>
    <property type="molecule type" value="Genomic_DNA"/>
</dbReference>
<dbReference type="Pfam" id="PF13723">
    <property type="entry name" value="Ketoacyl-synt_2"/>
    <property type="match status" value="1"/>
</dbReference>
<accession>A0ABM7YSA4</accession>
<gene>
    <name evidence="2" type="ORF">CATMQ487_44400</name>
</gene>
<organism evidence="2 3">
    <name type="scientific">Sphaerotilus microaerophilus</name>
    <dbReference type="NCBI Taxonomy" id="2914710"/>
    <lineage>
        <taxon>Bacteria</taxon>
        <taxon>Pseudomonadati</taxon>
        <taxon>Pseudomonadota</taxon>
        <taxon>Betaproteobacteria</taxon>
        <taxon>Burkholderiales</taxon>
        <taxon>Sphaerotilaceae</taxon>
        <taxon>Sphaerotilus</taxon>
    </lineage>
</organism>
<dbReference type="InterPro" id="IPR014030">
    <property type="entry name" value="Ketoacyl_synth_N"/>
</dbReference>
<sequence>MGAAAVEIDLLGIGLAGPGLPGWEASLPVLRGEQAHAGQPTVVPPPTCLPAAERRRAGLAVRAAIAVAEAACAHAGLAPATLASVFTSSSGDGGNCHSLCESLAAPDPVVSPTRFTNSVHNAAAGYWHIAVTGRQASTSLCAFDASFDAGLTEAVMQVLALRQPVLLVACDAPYPQPLQAVRPLPDAMGVALVLAPGGTVAQPLARLRLALQPDSGEPAEAATACADAGLDALRAQIPAARALPLLVAVARGEAARVVLPGAGAGAGKGAVRLHIDVIGSA</sequence>
<proteinExistence type="predicted"/>
<evidence type="ECO:0000313" key="3">
    <source>
        <dbReference type="Proteomes" id="UP001057498"/>
    </source>
</evidence>
<evidence type="ECO:0000259" key="1">
    <source>
        <dbReference type="Pfam" id="PF13723"/>
    </source>
</evidence>
<keyword evidence="3" id="KW-1185">Reference proteome</keyword>
<protein>
    <recommendedName>
        <fullName evidence="1">Beta-ketoacyl synthase-like N-terminal domain-containing protein</fullName>
    </recommendedName>
</protein>
<dbReference type="Proteomes" id="UP001057498">
    <property type="component" value="Chromosome"/>
</dbReference>
<dbReference type="SUPFAM" id="SSF53901">
    <property type="entry name" value="Thiolase-like"/>
    <property type="match status" value="1"/>
</dbReference>
<feature type="domain" description="Beta-ketoacyl synthase-like N-terminal" evidence="1">
    <location>
        <begin position="43"/>
        <end position="228"/>
    </location>
</feature>
<name>A0ABM7YSA4_9BURK</name>
<reference evidence="2" key="1">
    <citation type="submission" date="2022-04" db="EMBL/GenBank/DDBJ databases">
        <title>Whole genome sequence of Sphaerotilus sp. FB-5.</title>
        <authorList>
            <person name="Takeda M."/>
            <person name="Narihara S."/>
            <person name="Akimoto M."/>
            <person name="Akimoto R."/>
            <person name="Nishiyashiki S."/>
            <person name="Murakami T."/>
        </authorList>
    </citation>
    <scope>NUCLEOTIDE SEQUENCE</scope>
    <source>
        <strain evidence="2">FB-5</strain>
    </source>
</reference>
<evidence type="ECO:0000313" key="2">
    <source>
        <dbReference type="EMBL" id="BDI07470.1"/>
    </source>
</evidence>
<dbReference type="RefSeq" id="WP_251970657.1">
    <property type="nucleotide sequence ID" value="NZ_AP025730.1"/>
</dbReference>
<dbReference type="InterPro" id="IPR016039">
    <property type="entry name" value="Thiolase-like"/>
</dbReference>